<organism evidence="1 2">
    <name type="scientific">Patellaria atrata CBS 101060</name>
    <dbReference type="NCBI Taxonomy" id="1346257"/>
    <lineage>
        <taxon>Eukaryota</taxon>
        <taxon>Fungi</taxon>
        <taxon>Dikarya</taxon>
        <taxon>Ascomycota</taxon>
        <taxon>Pezizomycotina</taxon>
        <taxon>Dothideomycetes</taxon>
        <taxon>Dothideomycetes incertae sedis</taxon>
        <taxon>Patellariales</taxon>
        <taxon>Patellariaceae</taxon>
        <taxon>Patellaria</taxon>
    </lineage>
</organism>
<accession>A0A9P4S4R2</accession>
<dbReference type="Proteomes" id="UP000799429">
    <property type="component" value="Unassembled WGS sequence"/>
</dbReference>
<protein>
    <submittedName>
        <fullName evidence="1">Uncharacterized protein</fullName>
    </submittedName>
</protein>
<keyword evidence="2" id="KW-1185">Reference proteome</keyword>
<reference evidence="1" key="1">
    <citation type="journal article" date="2020" name="Stud. Mycol.">
        <title>101 Dothideomycetes genomes: a test case for predicting lifestyles and emergence of pathogens.</title>
        <authorList>
            <person name="Haridas S."/>
            <person name="Albert R."/>
            <person name="Binder M."/>
            <person name="Bloem J."/>
            <person name="Labutti K."/>
            <person name="Salamov A."/>
            <person name="Andreopoulos B."/>
            <person name="Baker S."/>
            <person name="Barry K."/>
            <person name="Bills G."/>
            <person name="Bluhm B."/>
            <person name="Cannon C."/>
            <person name="Castanera R."/>
            <person name="Culley D."/>
            <person name="Daum C."/>
            <person name="Ezra D."/>
            <person name="Gonzalez J."/>
            <person name="Henrissat B."/>
            <person name="Kuo A."/>
            <person name="Liang C."/>
            <person name="Lipzen A."/>
            <person name="Lutzoni F."/>
            <person name="Magnuson J."/>
            <person name="Mondo S."/>
            <person name="Nolan M."/>
            <person name="Ohm R."/>
            <person name="Pangilinan J."/>
            <person name="Park H.-J."/>
            <person name="Ramirez L."/>
            <person name="Alfaro M."/>
            <person name="Sun H."/>
            <person name="Tritt A."/>
            <person name="Yoshinaga Y."/>
            <person name="Zwiers L.-H."/>
            <person name="Turgeon B."/>
            <person name="Goodwin S."/>
            <person name="Spatafora J."/>
            <person name="Crous P."/>
            <person name="Grigoriev I."/>
        </authorList>
    </citation>
    <scope>NUCLEOTIDE SEQUENCE</scope>
    <source>
        <strain evidence="1">CBS 101060</strain>
    </source>
</reference>
<dbReference type="EMBL" id="MU006106">
    <property type="protein sequence ID" value="KAF2835810.1"/>
    <property type="molecule type" value="Genomic_DNA"/>
</dbReference>
<proteinExistence type="predicted"/>
<evidence type="ECO:0000313" key="1">
    <source>
        <dbReference type="EMBL" id="KAF2835810.1"/>
    </source>
</evidence>
<name>A0A9P4S4R2_9PEZI</name>
<dbReference type="OrthoDB" id="4149149at2759"/>
<sequence length="152" mass="16500">MELAGEWMLQACLEAYLVFRSADPKLAAEVFAWGHRGATSSSPAPDAGTDEAAVNAMFAADPEDGGGELPAWTQAKQEWADKLHPTEGVGLGVHLENLMKEYPIQVFESTVVELLEGLGESLSVPIMVQLEEGVVEGLTEQEVRELRERVGY</sequence>
<comment type="caution">
    <text evidence="1">The sequence shown here is derived from an EMBL/GenBank/DDBJ whole genome shotgun (WGS) entry which is preliminary data.</text>
</comment>
<dbReference type="AlphaFoldDB" id="A0A9P4S4R2"/>
<gene>
    <name evidence="1" type="ORF">M501DRAFT_997479</name>
</gene>
<evidence type="ECO:0000313" key="2">
    <source>
        <dbReference type="Proteomes" id="UP000799429"/>
    </source>
</evidence>